<dbReference type="EMBL" id="QRVA01000002">
    <property type="protein sequence ID" value="RGS19452.1"/>
    <property type="molecule type" value="Genomic_DNA"/>
</dbReference>
<comment type="caution">
    <text evidence="1">The sequence shown here is derived from an EMBL/GenBank/DDBJ whole genome shotgun (WGS) entry which is preliminary data.</text>
</comment>
<gene>
    <name evidence="1" type="ORF">DWY11_01485</name>
</gene>
<sequence length="147" mass="16825">MDKLISEITDDEKVARILFSPSHIYKGRVSPKAFKLEKLKSGAEDYISVLRYNADQLDSVSAVFRPRTKGDSRYGFTFLNVLDVRNLDYEFNNRRVELLPKPSKRLPLHAGIFLSIDGRLQTADDVSPDIVFFQKELAMLCDGVHKF</sequence>
<dbReference type="RefSeq" id="WP_117587202.1">
    <property type="nucleotide sequence ID" value="NZ_QRVA01000002.1"/>
</dbReference>
<evidence type="ECO:0000313" key="2">
    <source>
        <dbReference type="Proteomes" id="UP000283872"/>
    </source>
</evidence>
<evidence type="ECO:0000313" key="1">
    <source>
        <dbReference type="EMBL" id="RGS19452.1"/>
    </source>
</evidence>
<organism evidence="1 2">
    <name type="scientific">Segatella copri</name>
    <dbReference type="NCBI Taxonomy" id="165179"/>
    <lineage>
        <taxon>Bacteria</taxon>
        <taxon>Pseudomonadati</taxon>
        <taxon>Bacteroidota</taxon>
        <taxon>Bacteroidia</taxon>
        <taxon>Bacteroidales</taxon>
        <taxon>Prevotellaceae</taxon>
        <taxon>Segatella</taxon>
    </lineage>
</organism>
<protein>
    <submittedName>
        <fullName evidence="1">Uncharacterized protein</fullName>
    </submittedName>
</protein>
<proteinExistence type="predicted"/>
<accession>A0A3E5E183</accession>
<dbReference type="AlphaFoldDB" id="A0A3E5E183"/>
<reference evidence="1 2" key="1">
    <citation type="submission" date="2018-08" db="EMBL/GenBank/DDBJ databases">
        <title>A genome reference for cultivated species of the human gut microbiota.</title>
        <authorList>
            <person name="Zou Y."/>
            <person name="Xue W."/>
            <person name="Luo G."/>
        </authorList>
    </citation>
    <scope>NUCLEOTIDE SEQUENCE [LARGE SCALE GENOMIC DNA]</scope>
    <source>
        <strain evidence="1 2">AF24-12</strain>
    </source>
</reference>
<dbReference type="Proteomes" id="UP000283872">
    <property type="component" value="Unassembled WGS sequence"/>
</dbReference>
<name>A0A3E5E183_9BACT</name>